<evidence type="ECO:0000313" key="9">
    <source>
        <dbReference type="EMBL" id="UOQ95149.1"/>
    </source>
</evidence>
<feature type="transmembrane region" description="Helical" evidence="7">
    <location>
        <begin position="405"/>
        <end position="422"/>
    </location>
</feature>
<name>A0ABY4H4A4_9BACI</name>
<accession>A0ABY4H4A4</accession>
<evidence type="ECO:0000256" key="1">
    <source>
        <dbReference type="ARBA" id="ARBA00004651"/>
    </source>
</evidence>
<dbReference type="EMBL" id="CP095074">
    <property type="protein sequence ID" value="UOQ95149.1"/>
    <property type="molecule type" value="Genomic_DNA"/>
</dbReference>
<feature type="transmembrane region" description="Helical" evidence="7">
    <location>
        <begin position="298"/>
        <end position="324"/>
    </location>
</feature>
<keyword evidence="10" id="KW-1185">Reference proteome</keyword>
<dbReference type="PROSITE" id="PS50156">
    <property type="entry name" value="SSD"/>
    <property type="match status" value="2"/>
</dbReference>
<dbReference type="InterPro" id="IPR050545">
    <property type="entry name" value="Mycobact_MmpL"/>
</dbReference>
<evidence type="ECO:0000256" key="7">
    <source>
        <dbReference type="SAM" id="Phobius"/>
    </source>
</evidence>
<evidence type="ECO:0000256" key="2">
    <source>
        <dbReference type="ARBA" id="ARBA00010157"/>
    </source>
</evidence>
<feature type="transmembrane region" description="Helical" evidence="7">
    <location>
        <begin position="336"/>
        <end position="365"/>
    </location>
</feature>
<evidence type="ECO:0000256" key="5">
    <source>
        <dbReference type="ARBA" id="ARBA00022989"/>
    </source>
</evidence>
<keyword evidence="6 7" id="KW-0472">Membrane</keyword>
<dbReference type="Gene3D" id="1.20.1640.10">
    <property type="entry name" value="Multidrug efflux transporter AcrB transmembrane domain"/>
    <property type="match status" value="2"/>
</dbReference>
<dbReference type="Proteomes" id="UP000831880">
    <property type="component" value="Chromosome"/>
</dbReference>
<feature type="transmembrane region" description="Helical" evidence="7">
    <location>
        <begin position="200"/>
        <end position="218"/>
    </location>
</feature>
<gene>
    <name evidence="9" type="ORF">MUO14_09595</name>
</gene>
<dbReference type="PANTHER" id="PTHR33406">
    <property type="entry name" value="MEMBRANE PROTEIN MJ1562-RELATED"/>
    <property type="match status" value="1"/>
</dbReference>
<organism evidence="9 10">
    <name type="scientific">Halobacillus shinanisalinarum</name>
    <dbReference type="NCBI Taxonomy" id="2932258"/>
    <lineage>
        <taxon>Bacteria</taxon>
        <taxon>Bacillati</taxon>
        <taxon>Bacillota</taxon>
        <taxon>Bacilli</taxon>
        <taxon>Bacillales</taxon>
        <taxon>Bacillaceae</taxon>
        <taxon>Halobacillus</taxon>
    </lineage>
</organism>
<feature type="transmembrane region" description="Helical" evidence="7">
    <location>
        <begin position="619"/>
        <end position="644"/>
    </location>
</feature>
<dbReference type="InterPro" id="IPR004869">
    <property type="entry name" value="MMPL_dom"/>
</dbReference>
<feature type="transmembrane region" description="Helical" evidence="7">
    <location>
        <begin position="257"/>
        <end position="277"/>
    </location>
</feature>
<keyword evidence="5 7" id="KW-1133">Transmembrane helix</keyword>
<feature type="transmembrane region" description="Helical" evidence="7">
    <location>
        <begin position="225"/>
        <end position="245"/>
    </location>
</feature>
<feature type="transmembrane region" description="Helical" evidence="7">
    <location>
        <begin position="586"/>
        <end position="607"/>
    </location>
</feature>
<protein>
    <submittedName>
        <fullName evidence="9">MMPL family transporter</fullName>
    </submittedName>
</protein>
<evidence type="ECO:0000256" key="3">
    <source>
        <dbReference type="ARBA" id="ARBA00022475"/>
    </source>
</evidence>
<feature type="domain" description="SSD" evidence="8">
    <location>
        <begin position="589"/>
        <end position="717"/>
    </location>
</feature>
<feature type="transmembrane region" description="Helical" evidence="7">
    <location>
        <begin position="690"/>
        <end position="711"/>
    </location>
</feature>
<keyword evidence="3" id="KW-1003">Cell membrane</keyword>
<feature type="domain" description="SSD" evidence="8">
    <location>
        <begin position="260"/>
        <end position="355"/>
    </location>
</feature>
<comment type="similarity">
    <text evidence="2">Belongs to the resistance-nodulation-cell division (RND) (TC 2.A.6) family. MmpL subfamily.</text>
</comment>
<dbReference type="InterPro" id="IPR000731">
    <property type="entry name" value="SSD"/>
</dbReference>
<keyword evidence="4 7" id="KW-0812">Transmembrane</keyword>
<evidence type="ECO:0000256" key="6">
    <source>
        <dbReference type="ARBA" id="ARBA00023136"/>
    </source>
</evidence>
<reference evidence="9 10" key="1">
    <citation type="submission" date="2022-04" db="EMBL/GenBank/DDBJ databases">
        <title>Halobacillus sp. isolated from saltern.</title>
        <authorList>
            <person name="Won M."/>
            <person name="Lee C.-M."/>
            <person name="Woen H.-Y."/>
            <person name="Kwon S.-W."/>
        </authorList>
    </citation>
    <scope>NUCLEOTIDE SEQUENCE [LARGE SCALE GENOMIC DNA]</scope>
    <source>
        <strain evidence="9 10">SSTM10-2</strain>
    </source>
</reference>
<evidence type="ECO:0000313" key="10">
    <source>
        <dbReference type="Proteomes" id="UP000831880"/>
    </source>
</evidence>
<dbReference type="PANTHER" id="PTHR33406:SF6">
    <property type="entry name" value="MEMBRANE PROTEIN YDGH-RELATED"/>
    <property type="match status" value="1"/>
</dbReference>
<dbReference type="RefSeq" id="WP_244755002.1">
    <property type="nucleotide sequence ID" value="NZ_CP095074.1"/>
</dbReference>
<feature type="transmembrane region" description="Helical" evidence="7">
    <location>
        <begin position="562"/>
        <end position="579"/>
    </location>
</feature>
<dbReference type="Pfam" id="PF03176">
    <property type="entry name" value="MMPL"/>
    <property type="match status" value="2"/>
</dbReference>
<feature type="transmembrane region" description="Helical" evidence="7">
    <location>
        <begin position="20"/>
        <end position="39"/>
    </location>
</feature>
<comment type="subcellular location">
    <subcellularLocation>
        <location evidence="1">Cell membrane</location>
        <topology evidence="1">Multi-pass membrane protein</topology>
    </subcellularLocation>
</comment>
<sequence>MKSLLTNWGLIVASSKTRWLTVFVWLLFVVILSFVWPQVNQEETKSNQLLPEDAMSVQASKISSEQFSNESGVPLLVVWHRNGGLTEEDYQLIQQLYGGLEEDPVSNQKLIPPFAKAPQQSLVEASSEDGAALTTPVFFQESASTESLQRSLDQLKERIIARTDKSIFNDSTSDDGLHVRFTGPVGIQTDATELFSNADVTLLIATVVLVLVLLIILYRSPILALVPLVAVGIAYGLISPLLGFMADQGWIVVDSQAISIMTVLLFGAGTDYCLFLISRYRDELRMEPDKYAALQKALTGTGGAIMISALTTVTGLLTLGLAHYASYDRFAVPFSLSILIIGITALTLLPAILAILGRIAFVPFIPRTEEMIQKREQEKGKPIRRPKSTGLINQVIGRWATDKPWIIIISCTILLGGLALFVPKIDYTYGLLDSFPEDMPSREGFSIIAEHYPPGEIAPLEVIVNTDGEEVNVKNTLASTSNVEEVSGPVEGSSTSFLKYEVTLSIDPYSEESIQAIPAIKNKIENVLGKNGIENPAENVWIGGETATLYDTKQVTKRDQSIIIPAVLIIIAALLLIYLRSIVAMVYLLATVVLSYLAALGLGWLILDFVFGADAMQGLIPVYAFVFLVALGEDYNIFMVSSIWKKRKYMPLKQAIREGVSETSSVIGSAGLILAGTFSVLAVLPLQVLVQFGTVTAIGVLLDTFIVRPLFVPSITAVLGRFSFWPGRLWKVQENRKKGTVEN</sequence>
<evidence type="ECO:0000256" key="4">
    <source>
        <dbReference type="ARBA" id="ARBA00022692"/>
    </source>
</evidence>
<feature type="transmembrane region" description="Helical" evidence="7">
    <location>
        <begin position="665"/>
        <end position="684"/>
    </location>
</feature>
<proteinExistence type="inferred from homology"/>
<evidence type="ECO:0000259" key="8">
    <source>
        <dbReference type="PROSITE" id="PS50156"/>
    </source>
</evidence>
<dbReference type="SUPFAM" id="SSF82866">
    <property type="entry name" value="Multidrug efflux transporter AcrB transmembrane domain"/>
    <property type="match status" value="2"/>
</dbReference>